<gene>
    <name evidence="1" type="ORF">G1Q90_24205</name>
</gene>
<dbReference type="GO" id="GO:0042742">
    <property type="term" value="P:defense response to bacterium"/>
    <property type="evidence" value="ECO:0007669"/>
    <property type="project" value="InterPro"/>
</dbReference>
<proteinExistence type="predicted"/>
<evidence type="ECO:0000313" key="1">
    <source>
        <dbReference type="EMBL" id="HAD3920589.1"/>
    </source>
</evidence>
<reference evidence="1" key="1">
    <citation type="journal article" date="2018" name="Genome Biol.">
        <title>SKESA: strategic k-mer extension for scrupulous assemblies.</title>
        <authorList>
            <person name="Souvorov A."/>
            <person name="Agarwala R."/>
            <person name="Lipman D.J."/>
        </authorList>
    </citation>
    <scope>NUCLEOTIDE SEQUENCE</scope>
    <source>
        <strain evidence="1">S256T</strain>
    </source>
</reference>
<name>A0A714AHK3_SALTM</name>
<organism evidence="1">
    <name type="scientific">Salmonella typhimurium</name>
    <dbReference type="NCBI Taxonomy" id="90371"/>
    <lineage>
        <taxon>Bacteria</taxon>
        <taxon>Pseudomonadati</taxon>
        <taxon>Pseudomonadota</taxon>
        <taxon>Gammaproteobacteria</taxon>
        <taxon>Enterobacterales</taxon>
        <taxon>Enterobacteriaceae</taxon>
        <taxon>Salmonella</taxon>
    </lineage>
</organism>
<dbReference type="Pfam" id="PF10439">
    <property type="entry name" value="Bacteriocin_IIc"/>
    <property type="match status" value="1"/>
</dbReference>
<dbReference type="InterPro" id="IPR019493">
    <property type="entry name" value="Bacteriocin_IIb_lactacin-rel"/>
</dbReference>
<comment type="caution">
    <text evidence="1">The sequence shown here is derived from an EMBL/GenBank/DDBJ whole genome shotgun (WGS) entry which is preliminary data.</text>
</comment>
<sequence length="67" mass="6692">MSNVKESNVQEMKQIIGGKNIFNTHLSNKTKTCINGQVGGMLAGSPGGIGGIIIGGIGGTIAGGCFN</sequence>
<reference evidence="1" key="2">
    <citation type="submission" date="2019-01" db="EMBL/GenBank/DDBJ databases">
        <authorList>
            <consortium name="NCBI Pathogen Detection Project"/>
        </authorList>
    </citation>
    <scope>NUCLEOTIDE SEQUENCE</scope>
    <source>
        <strain evidence="1">S256T</strain>
    </source>
</reference>
<dbReference type="AlphaFoldDB" id="A0A714AHK3"/>
<protein>
    <submittedName>
        <fullName evidence="1">Bacteriocin-type signal sequence</fullName>
    </submittedName>
</protein>
<accession>A0A714AHK3</accession>
<dbReference type="EMBL" id="DAAONN010000038">
    <property type="protein sequence ID" value="HAD3920589.1"/>
    <property type="molecule type" value="Genomic_DNA"/>
</dbReference>